<dbReference type="GO" id="GO:0006313">
    <property type="term" value="P:DNA transposition"/>
    <property type="evidence" value="ECO:0007669"/>
    <property type="project" value="InterPro"/>
</dbReference>
<protein>
    <recommendedName>
        <fullName evidence="1">Transposase IS200-like domain-containing protein</fullName>
    </recommendedName>
</protein>
<comment type="caution">
    <text evidence="2">The sequence shown here is derived from an EMBL/GenBank/DDBJ whole genome shotgun (WGS) entry which is preliminary data.</text>
</comment>
<dbReference type="InterPro" id="IPR002686">
    <property type="entry name" value="Transposase_17"/>
</dbReference>
<evidence type="ECO:0000259" key="1">
    <source>
        <dbReference type="SMART" id="SM01321"/>
    </source>
</evidence>
<dbReference type="EMBL" id="MHTW01000001">
    <property type="protein sequence ID" value="OHA67973.1"/>
    <property type="molecule type" value="Genomic_DNA"/>
</dbReference>
<dbReference type="InterPro" id="IPR036515">
    <property type="entry name" value="Transposase_17_sf"/>
</dbReference>
<sequence>MPKRKESLIEKIRPYHIVAKATDSKGIFESEEDSSRFIFQMYAANIGRPALNLYRKDIKKAAQALLAGEQLPKGFVVKEHEPLVDIFSFALAKDHYHLGLVPSQKEGIPQFMQKLNLAFAKYFNMKYKRQGALFEGRFAGAPIASPAQLNVILRYINIKKVLDVYESGWGAQEEQDKKTPLDFLSLYPYSSFPDLFQDRSSQLISQEVRSTLRKMFGEDFFTTIEDHIDSSKNFMKEQAKSYKGLFLE</sequence>
<dbReference type="PANTHER" id="PTHR34322:SF2">
    <property type="entry name" value="TRANSPOSASE IS200-LIKE DOMAIN-CONTAINING PROTEIN"/>
    <property type="match status" value="1"/>
</dbReference>
<dbReference type="AlphaFoldDB" id="A0A1G2R583"/>
<proteinExistence type="predicted"/>
<reference evidence="2 3" key="1">
    <citation type="journal article" date="2016" name="Nat. Commun.">
        <title>Thousands of microbial genomes shed light on interconnected biogeochemical processes in an aquifer system.</title>
        <authorList>
            <person name="Anantharaman K."/>
            <person name="Brown C.T."/>
            <person name="Hug L.A."/>
            <person name="Sharon I."/>
            <person name="Castelle C.J."/>
            <person name="Probst A.J."/>
            <person name="Thomas B.C."/>
            <person name="Singh A."/>
            <person name="Wilkins M.J."/>
            <person name="Karaoz U."/>
            <person name="Brodie E.L."/>
            <person name="Williams K.H."/>
            <person name="Hubbard S.S."/>
            <person name="Banfield J.F."/>
        </authorList>
    </citation>
    <scope>NUCLEOTIDE SEQUENCE [LARGE SCALE GENOMIC DNA]</scope>
</reference>
<dbReference type="STRING" id="1802451.A3C82_02935"/>
<dbReference type="Pfam" id="PF01797">
    <property type="entry name" value="Y1_Tnp"/>
    <property type="match status" value="1"/>
</dbReference>
<feature type="domain" description="Transposase IS200-like" evidence="1">
    <location>
        <begin position="10"/>
        <end position="159"/>
    </location>
</feature>
<dbReference type="SUPFAM" id="SSF143422">
    <property type="entry name" value="Transposase IS200-like"/>
    <property type="match status" value="1"/>
</dbReference>
<dbReference type="Gene3D" id="3.30.70.1290">
    <property type="entry name" value="Transposase IS200-like"/>
    <property type="match status" value="1"/>
</dbReference>
<dbReference type="SMART" id="SM01321">
    <property type="entry name" value="Y1_Tnp"/>
    <property type="match status" value="1"/>
</dbReference>
<dbReference type="GO" id="GO:0003677">
    <property type="term" value="F:DNA binding"/>
    <property type="evidence" value="ECO:0007669"/>
    <property type="project" value="InterPro"/>
</dbReference>
<organism evidence="2 3">
    <name type="scientific">Candidatus Wildermuthbacteria bacterium RIFCSPHIGHO2_02_FULL_47_12</name>
    <dbReference type="NCBI Taxonomy" id="1802451"/>
    <lineage>
        <taxon>Bacteria</taxon>
        <taxon>Candidatus Wildermuthiibacteriota</taxon>
    </lineage>
</organism>
<accession>A0A1G2R583</accession>
<dbReference type="Proteomes" id="UP000176901">
    <property type="component" value="Unassembled WGS sequence"/>
</dbReference>
<name>A0A1G2R583_9BACT</name>
<dbReference type="GO" id="GO:0004803">
    <property type="term" value="F:transposase activity"/>
    <property type="evidence" value="ECO:0007669"/>
    <property type="project" value="InterPro"/>
</dbReference>
<evidence type="ECO:0000313" key="3">
    <source>
        <dbReference type="Proteomes" id="UP000176901"/>
    </source>
</evidence>
<evidence type="ECO:0000313" key="2">
    <source>
        <dbReference type="EMBL" id="OHA67973.1"/>
    </source>
</evidence>
<gene>
    <name evidence="2" type="ORF">A3C82_02935</name>
</gene>
<dbReference type="PANTHER" id="PTHR34322">
    <property type="entry name" value="TRANSPOSASE, Y1_TNP DOMAIN-CONTAINING"/>
    <property type="match status" value="1"/>
</dbReference>